<evidence type="ECO:0000256" key="5">
    <source>
        <dbReference type="ARBA" id="ARBA00022833"/>
    </source>
</evidence>
<keyword evidence="3" id="KW-0677">Repeat</keyword>
<evidence type="ECO:0000313" key="12">
    <source>
        <dbReference type="EMBL" id="GIZ41571.1"/>
    </source>
</evidence>
<keyword evidence="7" id="KW-0804">Transcription</keyword>
<dbReference type="GO" id="GO:0005634">
    <property type="term" value="C:nucleus"/>
    <property type="evidence" value="ECO:0007669"/>
    <property type="project" value="UniProtKB-SubCell"/>
</dbReference>
<feature type="compositionally biased region" description="Basic and acidic residues" evidence="10">
    <location>
        <begin position="457"/>
        <end position="471"/>
    </location>
</feature>
<evidence type="ECO:0000256" key="9">
    <source>
        <dbReference type="PROSITE-ProRule" id="PRU00094"/>
    </source>
</evidence>
<feature type="domain" description="GATA-type" evidence="11">
    <location>
        <begin position="279"/>
        <end position="326"/>
    </location>
</feature>
<comment type="caution">
    <text evidence="12">The sequence shown here is derived from an EMBL/GenBank/DDBJ whole genome shotgun (WGS) entry which is preliminary data.</text>
</comment>
<dbReference type="InterPro" id="IPR039355">
    <property type="entry name" value="Transcription_factor_GATA"/>
</dbReference>
<keyword evidence="4 9" id="KW-0863">Zinc-finger</keyword>
<feature type="region of interest" description="Disordered" evidence="10">
    <location>
        <begin position="449"/>
        <end position="471"/>
    </location>
</feature>
<name>A0A9P3CGM2_9PEZI</name>
<dbReference type="PROSITE" id="PS00344">
    <property type="entry name" value="GATA_ZN_FINGER_1"/>
    <property type="match status" value="2"/>
</dbReference>
<dbReference type="GO" id="GO:0045944">
    <property type="term" value="P:positive regulation of transcription by RNA polymerase II"/>
    <property type="evidence" value="ECO:0007669"/>
    <property type="project" value="TreeGrafter"/>
</dbReference>
<feature type="region of interest" description="Disordered" evidence="10">
    <location>
        <begin position="318"/>
        <end position="393"/>
    </location>
</feature>
<dbReference type="GO" id="GO:0006879">
    <property type="term" value="P:intracellular iron ion homeostasis"/>
    <property type="evidence" value="ECO:0007669"/>
    <property type="project" value="UniProtKB-ARBA"/>
</dbReference>
<dbReference type="EMBL" id="BOLY01000003">
    <property type="protein sequence ID" value="GIZ41571.1"/>
    <property type="molecule type" value="Genomic_DNA"/>
</dbReference>
<evidence type="ECO:0000256" key="10">
    <source>
        <dbReference type="SAM" id="MobiDB-lite"/>
    </source>
</evidence>
<feature type="compositionally biased region" description="Polar residues" evidence="10">
    <location>
        <begin position="334"/>
        <end position="355"/>
    </location>
</feature>
<evidence type="ECO:0000256" key="6">
    <source>
        <dbReference type="ARBA" id="ARBA00023015"/>
    </source>
</evidence>
<dbReference type="InterPro" id="IPR013088">
    <property type="entry name" value="Znf_NHR/GATA"/>
</dbReference>
<feature type="compositionally biased region" description="Polar residues" evidence="10">
    <location>
        <begin position="1"/>
        <end position="12"/>
    </location>
</feature>
<reference evidence="12 13" key="1">
    <citation type="submission" date="2021-01" db="EMBL/GenBank/DDBJ databases">
        <title>Cercospora kikuchii MAFF 305040 whole genome shotgun sequence.</title>
        <authorList>
            <person name="Kashiwa T."/>
            <person name="Suzuki T."/>
        </authorList>
    </citation>
    <scope>NUCLEOTIDE SEQUENCE [LARGE SCALE GENOMIC DNA]</scope>
    <source>
        <strain evidence="12 13">MAFF 305040</strain>
    </source>
</reference>
<evidence type="ECO:0000259" key="11">
    <source>
        <dbReference type="PROSITE" id="PS50114"/>
    </source>
</evidence>
<evidence type="ECO:0000256" key="1">
    <source>
        <dbReference type="ARBA" id="ARBA00004123"/>
    </source>
</evidence>
<evidence type="ECO:0000256" key="8">
    <source>
        <dbReference type="ARBA" id="ARBA00023242"/>
    </source>
</evidence>
<dbReference type="GO" id="GO:0000978">
    <property type="term" value="F:RNA polymerase II cis-regulatory region sequence-specific DNA binding"/>
    <property type="evidence" value="ECO:0007669"/>
    <property type="project" value="TreeGrafter"/>
</dbReference>
<keyword evidence="5" id="KW-0862">Zinc</keyword>
<dbReference type="Proteomes" id="UP000825890">
    <property type="component" value="Unassembled WGS sequence"/>
</dbReference>
<feature type="region of interest" description="Disordered" evidence="10">
    <location>
        <begin position="165"/>
        <end position="190"/>
    </location>
</feature>
<feature type="domain" description="GATA-type" evidence="11">
    <location>
        <begin position="117"/>
        <end position="170"/>
    </location>
</feature>
<proteinExistence type="predicted"/>
<dbReference type="PANTHER" id="PTHR10071">
    <property type="entry name" value="TRANSCRIPTION FACTOR GATA FAMILY MEMBER"/>
    <property type="match status" value="1"/>
</dbReference>
<evidence type="ECO:0000256" key="4">
    <source>
        <dbReference type="ARBA" id="ARBA00022771"/>
    </source>
</evidence>
<evidence type="ECO:0000313" key="13">
    <source>
        <dbReference type="Proteomes" id="UP000825890"/>
    </source>
</evidence>
<evidence type="ECO:0000256" key="3">
    <source>
        <dbReference type="ARBA" id="ARBA00022737"/>
    </source>
</evidence>
<dbReference type="PROSITE" id="PS50114">
    <property type="entry name" value="GATA_ZN_FINGER_2"/>
    <property type="match status" value="2"/>
</dbReference>
<dbReference type="FunFam" id="3.30.50.10:FF:000007">
    <property type="entry name" value="Nitrogen regulatory AreA, N-terminal"/>
    <property type="match status" value="1"/>
</dbReference>
<keyword evidence="2" id="KW-0479">Metal-binding</keyword>
<organism evidence="12 13">
    <name type="scientific">Cercospora kikuchii</name>
    <dbReference type="NCBI Taxonomy" id="84275"/>
    <lineage>
        <taxon>Eukaryota</taxon>
        <taxon>Fungi</taxon>
        <taxon>Dikarya</taxon>
        <taxon>Ascomycota</taxon>
        <taxon>Pezizomycotina</taxon>
        <taxon>Dothideomycetes</taxon>
        <taxon>Dothideomycetidae</taxon>
        <taxon>Mycosphaerellales</taxon>
        <taxon>Mycosphaerellaceae</taxon>
        <taxon>Cercospora</taxon>
    </lineage>
</organism>
<comment type="subcellular location">
    <subcellularLocation>
        <location evidence="1">Nucleus</location>
    </subcellularLocation>
</comment>
<dbReference type="GO" id="GO:0000981">
    <property type="term" value="F:DNA-binding transcription factor activity, RNA polymerase II-specific"/>
    <property type="evidence" value="ECO:0007669"/>
    <property type="project" value="TreeGrafter"/>
</dbReference>
<dbReference type="RefSeq" id="XP_044656058.1">
    <property type="nucleotide sequence ID" value="XM_044800123.1"/>
</dbReference>
<keyword evidence="13" id="KW-1185">Reference proteome</keyword>
<feature type="compositionally biased region" description="Basic residues" evidence="10">
    <location>
        <begin position="318"/>
        <end position="329"/>
    </location>
</feature>
<gene>
    <name evidence="12" type="ORF">CKM354_000487000</name>
</gene>
<feature type="compositionally biased region" description="Polar residues" evidence="10">
    <location>
        <begin position="365"/>
        <end position="376"/>
    </location>
</feature>
<dbReference type="SUPFAM" id="SSF57716">
    <property type="entry name" value="Glucocorticoid receptor-like (DNA-binding domain)"/>
    <property type="match status" value="2"/>
</dbReference>
<sequence length="491" mass="52152">MMANVSTSSAPPNRTKGLSPRMANLLTQPSQQELEAARQLVEHSQSTTTTTQAPVQEPQLSHAPSNQSQTSTAFPHGYREANEYAHPTQSSPAMSLASAPIMQPSRTSPSAMSNIGTPGGQMCSNCGTTKTPLWRRSPAGAVICNACGLYYKARNQMRPVGLKRGATSANQNPEVATNDRGTSPSSVQGGATYVSADQSMHGTCPGGGRCNGTGGQDACAGCPAYNNRVSKTAQVALRQASAERGETSSAPTGSAHMHTVVQNYVSPSQQSQTNVVVACQNCGTTITPLWRRDEQGHTICNACGLYHKLHGAHRPVQMKKAEIKRRKRVVPAVSGQQHMQHQGSPFPNDNMSEGSAPSERGGPSSLLNTPLQQPESSPFVHTVSHGPAPIPVDFTDAFKQRSDIGESKKRSYSATQDELAPRLQNLPPIENIDPALPRASTSVAAAAVSAGASSSAKAKEDRRAELKREAERMRAMLEAKERELAELSDDG</sequence>
<feature type="compositionally biased region" description="Polar residues" evidence="10">
    <location>
        <begin position="167"/>
        <end position="190"/>
    </location>
</feature>
<evidence type="ECO:0000256" key="7">
    <source>
        <dbReference type="ARBA" id="ARBA00023163"/>
    </source>
</evidence>
<dbReference type="FunFam" id="3.30.50.10:FF:000039">
    <property type="entry name" value="Siderophore transcription factor SreA"/>
    <property type="match status" value="1"/>
</dbReference>
<dbReference type="GO" id="GO:0000122">
    <property type="term" value="P:negative regulation of transcription by RNA polymerase II"/>
    <property type="evidence" value="ECO:0007669"/>
    <property type="project" value="TreeGrafter"/>
</dbReference>
<evidence type="ECO:0000256" key="2">
    <source>
        <dbReference type="ARBA" id="ARBA00022723"/>
    </source>
</evidence>
<dbReference type="PRINTS" id="PR00619">
    <property type="entry name" value="GATAZNFINGER"/>
</dbReference>
<dbReference type="OrthoDB" id="515401at2759"/>
<dbReference type="Pfam" id="PF00320">
    <property type="entry name" value="GATA"/>
    <property type="match status" value="2"/>
</dbReference>
<dbReference type="CDD" id="cd00202">
    <property type="entry name" value="ZnF_GATA"/>
    <property type="match status" value="2"/>
</dbReference>
<feature type="compositionally biased region" description="Polar residues" evidence="10">
    <location>
        <begin position="42"/>
        <end position="73"/>
    </location>
</feature>
<accession>A0A9P3CGM2</accession>
<dbReference type="GO" id="GO:0008270">
    <property type="term" value="F:zinc ion binding"/>
    <property type="evidence" value="ECO:0007669"/>
    <property type="project" value="UniProtKB-KW"/>
</dbReference>
<protein>
    <recommendedName>
        <fullName evidence="11">GATA-type domain-containing protein</fullName>
    </recommendedName>
</protein>
<keyword evidence="6" id="KW-0805">Transcription regulation</keyword>
<dbReference type="InterPro" id="IPR000679">
    <property type="entry name" value="Znf_GATA"/>
</dbReference>
<dbReference type="Gene3D" id="3.30.50.10">
    <property type="entry name" value="Erythroid Transcription Factor GATA-1, subunit A"/>
    <property type="match status" value="2"/>
</dbReference>
<dbReference type="SMART" id="SM00401">
    <property type="entry name" value="ZnF_GATA"/>
    <property type="match status" value="2"/>
</dbReference>
<dbReference type="GeneID" id="68290445"/>
<dbReference type="GO" id="GO:0034757">
    <property type="term" value="P:negative regulation of iron ion transport"/>
    <property type="evidence" value="ECO:0007669"/>
    <property type="project" value="UniProtKB-ARBA"/>
</dbReference>
<dbReference type="AlphaFoldDB" id="A0A9P3CGM2"/>
<keyword evidence="8" id="KW-0539">Nucleus</keyword>
<feature type="region of interest" description="Disordered" evidence="10">
    <location>
        <begin position="1"/>
        <end position="73"/>
    </location>
</feature>
<dbReference type="PANTHER" id="PTHR10071:SF335">
    <property type="entry name" value="IRON-SENSING TRANSCRIPTIONAL REPRESSOR-RELATED"/>
    <property type="match status" value="1"/>
</dbReference>